<protein>
    <submittedName>
        <fullName evidence="2">Uncharacterized protein</fullName>
    </submittedName>
</protein>
<evidence type="ECO:0000313" key="3">
    <source>
        <dbReference type="Proteomes" id="UP000034680"/>
    </source>
</evidence>
<feature type="region of interest" description="Disordered" evidence="1">
    <location>
        <begin position="70"/>
        <end position="119"/>
    </location>
</feature>
<gene>
    <name evidence="2" type="ORF">UCDDA912_g04235</name>
</gene>
<reference evidence="2 3" key="2">
    <citation type="submission" date="2015-05" db="EMBL/GenBank/DDBJ databases">
        <authorList>
            <person name="Morales-Cruz A."/>
            <person name="Amrine K.C."/>
            <person name="Cantu D."/>
        </authorList>
    </citation>
    <scope>NUCLEOTIDE SEQUENCE [LARGE SCALE GENOMIC DNA]</scope>
    <source>
        <strain evidence="2">DA912</strain>
    </source>
</reference>
<organism evidence="2 3">
    <name type="scientific">Diaporthe ampelina</name>
    <dbReference type="NCBI Taxonomy" id="1214573"/>
    <lineage>
        <taxon>Eukaryota</taxon>
        <taxon>Fungi</taxon>
        <taxon>Dikarya</taxon>
        <taxon>Ascomycota</taxon>
        <taxon>Pezizomycotina</taxon>
        <taxon>Sordariomycetes</taxon>
        <taxon>Sordariomycetidae</taxon>
        <taxon>Diaporthales</taxon>
        <taxon>Diaporthaceae</taxon>
        <taxon>Diaporthe</taxon>
    </lineage>
</organism>
<comment type="caution">
    <text evidence="2">The sequence shown here is derived from an EMBL/GenBank/DDBJ whole genome shotgun (WGS) entry which is preliminary data.</text>
</comment>
<proteinExistence type="predicted"/>
<evidence type="ECO:0000313" key="2">
    <source>
        <dbReference type="EMBL" id="KKY35750.1"/>
    </source>
</evidence>
<keyword evidence="3" id="KW-1185">Reference proteome</keyword>
<sequence>MPSSSRDEIIFGFTEKEVKFLLISLKCVETHGNRRFLNCARLAENTGYSPAYAYEYYMSHLRQKIIDLPPIDLTDGSDDQKDADTAMAGALQVPKPAAEKDGKTGSRGSQNEKKEMSCR</sequence>
<dbReference type="Proteomes" id="UP000034680">
    <property type="component" value="Unassembled WGS sequence"/>
</dbReference>
<reference evidence="2 3" key="1">
    <citation type="submission" date="2015-05" db="EMBL/GenBank/DDBJ databases">
        <title>Distinctive expansion of gene families associated with plant cell wall degradation and secondary metabolism in the genomes of grapevine trunk pathogens.</title>
        <authorList>
            <person name="Lawrence D.P."/>
            <person name="Travadon R."/>
            <person name="Rolshausen P.E."/>
            <person name="Baumgartner K."/>
        </authorList>
    </citation>
    <scope>NUCLEOTIDE SEQUENCE [LARGE SCALE GENOMIC DNA]</scope>
    <source>
        <strain evidence="2">DA912</strain>
    </source>
</reference>
<accession>A0A0G2I7E2</accession>
<feature type="compositionally biased region" description="Basic and acidic residues" evidence="1">
    <location>
        <begin position="97"/>
        <end position="119"/>
    </location>
</feature>
<name>A0A0G2I7E2_9PEZI</name>
<dbReference type="AlphaFoldDB" id="A0A0G2I7E2"/>
<dbReference type="EMBL" id="LCUC01000146">
    <property type="protein sequence ID" value="KKY35750.1"/>
    <property type="molecule type" value="Genomic_DNA"/>
</dbReference>
<dbReference type="OrthoDB" id="5218909at2759"/>
<evidence type="ECO:0000256" key="1">
    <source>
        <dbReference type="SAM" id="MobiDB-lite"/>
    </source>
</evidence>